<evidence type="ECO:0000313" key="1">
    <source>
        <dbReference type="EMBL" id="KAF0031065.1"/>
    </source>
</evidence>
<dbReference type="EMBL" id="VEVO01000014">
    <property type="protein sequence ID" value="KAF0031065.1"/>
    <property type="molecule type" value="Genomic_DNA"/>
</dbReference>
<proteinExistence type="predicted"/>
<dbReference type="Proteomes" id="UP000438429">
    <property type="component" value="Unassembled WGS sequence"/>
</dbReference>
<name>A0A6A4SEV1_SCOMX</name>
<dbReference type="AlphaFoldDB" id="A0A6A4SEV1"/>
<protein>
    <submittedName>
        <fullName evidence="1">Uncharacterized protein</fullName>
    </submittedName>
</protein>
<accession>A0A6A4SEV1</accession>
<gene>
    <name evidence="1" type="ORF">F2P81_015620</name>
</gene>
<comment type="caution">
    <text evidence="1">The sequence shown here is derived from an EMBL/GenBank/DDBJ whole genome shotgun (WGS) entry which is preliminary data.</text>
</comment>
<sequence>MKAKKTPWDLYVFDLRGVGLTSLCVSDRMNRRRHQETSRAVRSNVVSGSASLTTAVTSHTSLLYIDGSAFDVTGVKRLTKVTGSKMDREETKVSFLTSTLPDIGWFQTPAIDLFDTLIFIK</sequence>
<evidence type="ECO:0000313" key="2">
    <source>
        <dbReference type="Proteomes" id="UP000438429"/>
    </source>
</evidence>
<organism evidence="1 2">
    <name type="scientific">Scophthalmus maximus</name>
    <name type="common">Turbot</name>
    <name type="synonym">Psetta maxima</name>
    <dbReference type="NCBI Taxonomy" id="52904"/>
    <lineage>
        <taxon>Eukaryota</taxon>
        <taxon>Metazoa</taxon>
        <taxon>Chordata</taxon>
        <taxon>Craniata</taxon>
        <taxon>Vertebrata</taxon>
        <taxon>Euteleostomi</taxon>
        <taxon>Actinopterygii</taxon>
        <taxon>Neopterygii</taxon>
        <taxon>Teleostei</taxon>
        <taxon>Neoteleostei</taxon>
        <taxon>Acanthomorphata</taxon>
        <taxon>Carangaria</taxon>
        <taxon>Pleuronectiformes</taxon>
        <taxon>Pleuronectoidei</taxon>
        <taxon>Scophthalmidae</taxon>
        <taxon>Scophthalmus</taxon>
    </lineage>
</organism>
<reference evidence="1 2" key="1">
    <citation type="submission" date="2019-06" db="EMBL/GenBank/DDBJ databases">
        <title>Draft genomes of female and male turbot (Scophthalmus maximus).</title>
        <authorList>
            <person name="Xu H."/>
            <person name="Xu X.-W."/>
            <person name="Shao C."/>
            <person name="Chen S."/>
        </authorList>
    </citation>
    <scope>NUCLEOTIDE SEQUENCE [LARGE SCALE GENOMIC DNA]</scope>
    <source>
        <strain evidence="1">Ysfricsl-2016a</strain>
        <tissue evidence="1">Blood</tissue>
    </source>
</reference>